<feature type="transmembrane region" description="Helical" evidence="1">
    <location>
        <begin position="35"/>
        <end position="55"/>
    </location>
</feature>
<evidence type="ECO:0000256" key="1">
    <source>
        <dbReference type="SAM" id="Phobius"/>
    </source>
</evidence>
<organism evidence="2 3">
    <name type="scientific">Ammonicoccus fulvus</name>
    <dbReference type="NCBI Taxonomy" id="3138240"/>
    <lineage>
        <taxon>Bacteria</taxon>
        <taxon>Bacillati</taxon>
        <taxon>Actinomycetota</taxon>
        <taxon>Actinomycetes</taxon>
        <taxon>Propionibacteriales</taxon>
        <taxon>Propionibacteriaceae</taxon>
        <taxon>Ammonicoccus</taxon>
    </lineage>
</organism>
<keyword evidence="1" id="KW-0472">Membrane</keyword>
<protein>
    <recommendedName>
        <fullName evidence="4">Membrane protein YczE</fullName>
    </recommendedName>
</protein>
<reference evidence="2 3" key="1">
    <citation type="submission" date="2024-04" db="EMBL/GenBank/DDBJ databases">
        <title>Isolation of an actinomycete strain from pig manure.</title>
        <authorList>
            <person name="Gong T."/>
            <person name="Yu Z."/>
            <person name="An M."/>
            <person name="Wei C."/>
            <person name="Yang W."/>
            <person name="Liu L."/>
        </authorList>
    </citation>
    <scope>NUCLEOTIDE SEQUENCE [LARGE SCALE GENOMIC DNA]</scope>
    <source>
        <strain evidence="2 3">ZF39</strain>
    </source>
</reference>
<dbReference type="Proteomes" id="UP001442841">
    <property type="component" value="Chromosome"/>
</dbReference>
<dbReference type="InterPro" id="IPR038750">
    <property type="entry name" value="YczE/YyaS-like"/>
</dbReference>
<feature type="transmembrane region" description="Helical" evidence="1">
    <location>
        <begin position="100"/>
        <end position="121"/>
    </location>
</feature>
<evidence type="ECO:0008006" key="4">
    <source>
        <dbReference type="Google" id="ProtNLM"/>
    </source>
</evidence>
<dbReference type="RefSeq" id="WP_425309646.1">
    <property type="nucleotide sequence ID" value="NZ_CP154795.1"/>
</dbReference>
<feature type="transmembrane region" description="Helical" evidence="1">
    <location>
        <begin position="127"/>
        <end position="149"/>
    </location>
</feature>
<feature type="transmembrane region" description="Helical" evidence="1">
    <location>
        <begin position="75"/>
        <end position="93"/>
    </location>
</feature>
<dbReference type="PANTHER" id="PTHR40078">
    <property type="entry name" value="INTEGRAL MEMBRANE PROTEIN-RELATED"/>
    <property type="match status" value="1"/>
</dbReference>
<gene>
    <name evidence="2" type="ORF">AADG42_13050</name>
</gene>
<evidence type="ECO:0000313" key="3">
    <source>
        <dbReference type="Proteomes" id="UP001442841"/>
    </source>
</evidence>
<sequence length="245" mass="25873">MRPRQFLRRGLSRRVELENMTPLEQLRAGSLVRRLVQLGVGLLLFGVSLALLLRAGLGLEPWGVLAYGVMNFLPLTYGVVSIVISFVVLFLWIPLKQWPGLATVLNAVIVGLAIDGTLAVVPDIKGLGWQLLALFGSVIGNGLAGALYIGSQLGPGPRDGLMVGLSRVTGRSIRLVRTSLEVAVVLVGWLLGGVVGIGTVIYAIGIGPVVQFFLPLVTVRVRRPAAVVESAPESGDPAAGDSDRA</sequence>
<proteinExistence type="predicted"/>
<evidence type="ECO:0000313" key="2">
    <source>
        <dbReference type="EMBL" id="XAN08190.1"/>
    </source>
</evidence>
<keyword evidence="1" id="KW-0812">Transmembrane</keyword>
<dbReference type="EMBL" id="CP154795">
    <property type="protein sequence ID" value="XAN08190.1"/>
    <property type="molecule type" value="Genomic_DNA"/>
</dbReference>
<keyword evidence="1" id="KW-1133">Transmembrane helix</keyword>
<dbReference type="Pfam" id="PF19700">
    <property type="entry name" value="DUF6198"/>
    <property type="match status" value="1"/>
</dbReference>
<accession>A0ABZ3FR47</accession>
<feature type="transmembrane region" description="Helical" evidence="1">
    <location>
        <begin position="180"/>
        <end position="204"/>
    </location>
</feature>
<dbReference type="PANTHER" id="PTHR40078:SF1">
    <property type="entry name" value="INTEGRAL MEMBRANE PROTEIN"/>
    <property type="match status" value="1"/>
</dbReference>
<keyword evidence="3" id="KW-1185">Reference proteome</keyword>
<name>A0ABZ3FR47_9ACTN</name>